<keyword evidence="1" id="KW-0472">Membrane</keyword>
<organism evidence="2 3">
    <name type="scientific">Penicillium hetheringtonii</name>
    <dbReference type="NCBI Taxonomy" id="911720"/>
    <lineage>
        <taxon>Eukaryota</taxon>
        <taxon>Fungi</taxon>
        <taxon>Dikarya</taxon>
        <taxon>Ascomycota</taxon>
        <taxon>Pezizomycotina</taxon>
        <taxon>Eurotiomycetes</taxon>
        <taxon>Eurotiomycetidae</taxon>
        <taxon>Eurotiales</taxon>
        <taxon>Aspergillaceae</taxon>
        <taxon>Penicillium</taxon>
    </lineage>
</organism>
<keyword evidence="1" id="KW-0812">Transmembrane</keyword>
<evidence type="ECO:0000256" key="1">
    <source>
        <dbReference type="SAM" id="Phobius"/>
    </source>
</evidence>
<reference evidence="2 3" key="1">
    <citation type="journal article" date="2023" name="IMA Fungus">
        <title>Comparative genomic study of the Penicillium genus elucidates a diverse pangenome and 15 lateral gene transfer events.</title>
        <authorList>
            <person name="Petersen C."/>
            <person name="Sorensen T."/>
            <person name="Nielsen M.R."/>
            <person name="Sondergaard T.E."/>
            <person name="Sorensen J.L."/>
            <person name="Fitzpatrick D.A."/>
            <person name="Frisvad J.C."/>
            <person name="Nielsen K.L."/>
        </authorList>
    </citation>
    <scope>NUCLEOTIDE SEQUENCE [LARGE SCALE GENOMIC DNA]</scope>
    <source>
        <strain evidence="2 3">IBT 29057</strain>
    </source>
</reference>
<sequence length="235" mass="26519">MRRIPPSTLFGVDPVRDDLHHYETSWLLPPSLLAALRALISTYIFVSIFFIWGWDGTHGDRDAIGQSFSFFTWLTYWGLGFYTLFAAIHTACYAYTGRSLLFNRWPRALRALHGLLYTTITVSQHGLNSLYAILEIILPTTAPHPWISIPFLILILLLYLCVAYITVHTEGFYAYSFLDIDKNGSGMVTAYCFGILAAILVIFLITWGVDLVESMDGLQRADTGVEVGELKHTQV</sequence>
<protein>
    <submittedName>
        <fullName evidence="2">Uncharacterized protein</fullName>
    </submittedName>
</protein>
<dbReference type="Proteomes" id="UP001216150">
    <property type="component" value="Unassembled WGS sequence"/>
</dbReference>
<gene>
    <name evidence="2" type="ORF">N7450_005293</name>
</gene>
<comment type="caution">
    <text evidence="2">The sequence shown here is derived from an EMBL/GenBank/DDBJ whole genome shotgun (WGS) entry which is preliminary data.</text>
</comment>
<keyword evidence="3" id="KW-1185">Reference proteome</keyword>
<evidence type="ECO:0000313" key="3">
    <source>
        <dbReference type="Proteomes" id="UP001216150"/>
    </source>
</evidence>
<dbReference type="EMBL" id="JAQJAC010000003">
    <property type="protein sequence ID" value="KAJ5591321.1"/>
    <property type="molecule type" value="Genomic_DNA"/>
</dbReference>
<evidence type="ECO:0000313" key="2">
    <source>
        <dbReference type="EMBL" id="KAJ5591321.1"/>
    </source>
</evidence>
<feature type="transmembrane region" description="Helical" evidence="1">
    <location>
        <begin position="188"/>
        <end position="209"/>
    </location>
</feature>
<keyword evidence="1" id="KW-1133">Transmembrane helix</keyword>
<feature type="transmembrane region" description="Helical" evidence="1">
    <location>
        <begin position="34"/>
        <end position="54"/>
    </location>
</feature>
<dbReference type="AlphaFoldDB" id="A0AAD6DS03"/>
<accession>A0AAD6DS03</accession>
<feature type="transmembrane region" description="Helical" evidence="1">
    <location>
        <begin position="74"/>
        <end position="95"/>
    </location>
</feature>
<feature type="transmembrane region" description="Helical" evidence="1">
    <location>
        <begin position="146"/>
        <end position="167"/>
    </location>
</feature>
<proteinExistence type="predicted"/>
<name>A0AAD6DS03_9EURO</name>
<feature type="transmembrane region" description="Helical" evidence="1">
    <location>
        <begin position="115"/>
        <end position="134"/>
    </location>
</feature>